<accession>A0ABD5ZU55</accession>
<proteinExistence type="predicted"/>
<dbReference type="Proteomes" id="UP001596398">
    <property type="component" value="Unassembled WGS sequence"/>
</dbReference>
<keyword evidence="2" id="KW-1185">Reference proteome</keyword>
<dbReference type="EMBL" id="JBHTAP010000002">
    <property type="protein sequence ID" value="MFC7236619.1"/>
    <property type="molecule type" value="Genomic_DNA"/>
</dbReference>
<dbReference type="GeneID" id="79268358"/>
<dbReference type="RefSeq" id="WP_276236315.1">
    <property type="nucleotide sequence ID" value="NZ_CP119803.1"/>
</dbReference>
<gene>
    <name evidence="1" type="ORF">ACFQJ4_15065</name>
</gene>
<protein>
    <submittedName>
        <fullName evidence="1">Uncharacterized protein</fullName>
    </submittedName>
</protein>
<evidence type="ECO:0000313" key="1">
    <source>
        <dbReference type="EMBL" id="MFC7236619.1"/>
    </source>
</evidence>
<comment type="caution">
    <text evidence="1">The sequence shown here is derived from an EMBL/GenBank/DDBJ whole genome shotgun (WGS) entry which is preliminary data.</text>
</comment>
<organism evidence="1 2">
    <name type="scientific">Halosegnis marinus</name>
    <dbReference type="NCBI Taxonomy" id="3034023"/>
    <lineage>
        <taxon>Archaea</taxon>
        <taxon>Methanobacteriati</taxon>
        <taxon>Methanobacteriota</taxon>
        <taxon>Stenosarchaea group</taxon>
        <taxon>Halobacteria</taxon>
        <taxon>Halobacteriales</taxon>
        <taxon>Natronomonadaceae</taxon>
        <taxon>Halosegnis</taxon>
    </lineage>
</organism>
<reference evidence="1 2" key="1">
    <citation type="journal article" date="2019" name="Int. J. Syst. Evol. Microbiol.">
        <title>The Global Catalogue of Microorganisms (GCM) 10K type strain sequencing project: providing services to taxonomists for standard genome sequencing and annotation.</title>
        <authorList>
            <consortium name="The Broad Institute Genomics Platform"/>
            <consortium name="The Broad Institute Genome Sequencing Center for Infectious Disease"/>
            <person name="Wu L."/>
            <person name="Ma J."/>
        </authorList>
    </citation>
    <scope>NUCLEOTIDE SEQUENCE [LARGE SCALE GENOMIC DNA]</scope>
    <source>
        <strain evidence="1 2">DT85</strain>
    </source>
</reference>
<evidence type="ECO:0000313" key="2">
    <source>
        <dbReference type="Proteomes" id="UP001596398"/>
    </source>
</evidence>
<dbReference type="AlphaFoldDB" id="A0ABD5ZU55"/>
<name>A0ABD5ZU55_9EURY</name>
<sequence>MSDTNSSGEQDPYMGISATEFEEVFGISQEEWDPAIPQIAEDIESIVELKPFLDAVLPDLYTSHLNGDDIRDPFYSLVQEQVEFGRVTAYIYRRTTDAVAGARILATIARNTGEIDDATHRDFVDLWEEHNWIAEAVPVAIQQEDGYQYWTGHGVDVQYRENDSTMYVDWVAKQGVDDLWDIQAPMPSVLSMFASVTRFQEERLEAFLDNRGGSLGLEGEDIEEIDQALEMLIENAESLRESIPRLHEYSIDTMEDYADFDEALDPAREEGDHDSDLPDYKY</sequence>